<dbReference type="PANTHER" id="PTHR30146">
    <property type="entry name" value="LACI-RELATED TRANSCRIPTIONAL REPRESSOR"/>
    <property type="match status" value="1"/>
</dbReference>
<dbReference type="Gene3D" id="3.40.50.2300">
    <property type="match status" value="2"/>
</dbReference>
<dbReference type="GO" id="GO:0003677">
    <property type="term" value="F:DNA binding"/>
    <property type="evidence" value="ECO:0007669"/>
    <property type="project" value="UniProtKB-KW"/>
</dbReference>
<keyword evidence="4" id="KW-0804">Transcription</keyword>
<feature type="domain" description="HTH cro/C1-type" evidence="6">
    <location>
        <begin position="3"/>
        <end position="53"/>
    </location>
</feature>
<dbReference type="InterPro" id="IPR028082">
    <property type="entry name" value="Peripla_BP_I"/>
</dbReference>
<evidence type="ECO:0000256" key="1">
    <source>
        <dbReference type="ARBA" id="ARBA00022491"/>
    </source>
</evidence>
<dbReference type="SMART" id="SM00354">
    <property type="entry name" value="HTH_LACI"/>
    <property type="match status" value="1"/>
</dbReference>
<feature type="domain" description="HTH lacI-type" evidence="5">
    <location>
        <begin position="2"/>
        <end position="59"/>
    </location>
</feature>
<evidence type="ECO:0000313" key="8">
    <source>
        <dbReference type="Proteomes" id="UP001356308"/>
    </source>
</evidence>
<keyword evidence="1" id="KW-0678">Repressor</keyword>
<dbReference type="SUPFAM" id="SSF53822">
    <property type="entry name" value="Periplasmic binding protein-like I"/>
    <property type="match status" value="1"/>
</dbReference>
<dbReference type="InterPro" id="IPR046335">
    <property type="entry name" value="LacI/GalR-like_sensor"/>
</dbReference>
<name>A0ABU7IUP2_9FLAO</name>
<evidence type="ECO:0000313" key="7">
    <source>
        <dbReference type="EMBL" id="MEE1976605.1"/>
    </source>
</evidence>
<evidence type="ECO:0000256" key="3">
    <source>
        <dbReference type="ARBA" id="ARBA00023125"/>
    </source>
</evidence>
<comment type="caution">
    <text evidence="7">The sequence shown here is derived from an EMBL/GenBank/DDBJ whole genome shotgun (WGS) entry which is preliminary data.</text>
</comment>
<dbReference type="Proteomes" id="UP001356308">
    <property type="component" value="Unassembled WGS sequence"/>
</dbReference>
<dbReference type="PROSITE" id="PS50932">
    <property type="entry name" value="HTH_LACI_2"/>
    <property type="match status" value="1"/>
</dbReference>
<dbReference type="InterPro" id="IPR000843">
    <property type="entry name" value="HTH_LacI"/>
</dbReference>
<dbReference type="InterPro" id="IPR010982">
    <property type="entry name" value="Lambda_DNA-bd_dom_sf"/>
</dbReference>
<accession>A0ABU7IUP2</accession>
<evidence type="ECO:0000256" key="4">
    <source>
        <dbReference type="ARBA" id="ARBA00023163"/>
    </source>
</evidence>
<proteinExistence type="predicted"/>
<dbReference type="PROSITE" id="PS50943">
    <property type="entry name" value="HTH_CROC1"/>
    <property type="match status" value="1"/>
</dbReference>
<dbReference type="CDD" id="cd06267">
    <property type="entry name" value="PBP1_LacI_sugar_binding-like"/>
    <property type="match status" value="1"/>
</dbReference>
<protein>
    <submittedName>
        <fullName evidence="7">LacI family DNA-binding transcriptional regulator</fullName>
    </submittedName>
</protein>
<evidence type="ECO:0000256" key="2">
    <source>
        <dbReference type="ARBA" id="ARBA00023015"/>
    </source>
</evidence>
<dbReference type="CDD" id="cd01392">
    <property type="entry name" value="HTH_LacI"/>
    <property type="match status" value="1"/>
</dbReference>
<evidence type="ECO:0000259" key="6">
    <source>
        <dbReference type="PROSITE" id="PS50943"/>
    </source>
</evidence>
<dbReference type="PANTHER" id="PTHR30146:SF148">
    <property type="entry name" value="HTH-TYPE TRANSCRIPTIONAL REPRESSOR PURR-RELATED"/>
    <property type="match status" value="1"/>
</dbReference>
<sequence>MPTLKQIAKDLNISVSTVSRILNGKGKKSRISNATAETVLKYAEEVGYAPNLIAKGLQATQTFTLGLMVPNIANPFFAIMAKNIERWASREHYSIILVDSGEDVEKEKIQVKTMMGRKVDGLIVAPVGDAYQHFNKIRKQKIPLVFVDRYFSDSGIPYMTSENYKGAFNATSELIRNGHRRISLISGSPLNELVQERTKGYLDALKQANIEVAEELIVGTAFSVQNGFESTKCVLQLKKPPTAILAMNNLIGFGVLKAVKELGLTIPDAVSLIIFDDNPYLSLLNPTISTVRQNSEKIGELAVKAILTEIKKDFNITSMKIPTELIIRESVRYISS</sequence>
<gene>
    <name evidence="7" type="ORF">V1I91_11030</name>
</gene>
<keyword evidence="2" id="KW-0805">Transcription regulation</keyword>
<dbReference type="Gene3D" id="1.10.260.40">
    <property type="entry name" value="lambda repressor-like DNA-binding domains"/>
    <property type="match status" value="1"/>
</dbReference>
<dbReference type="SUPFAM" id="SSF47413">
    <property type="entry name" value="lambda repressor-like DNA-binding domains"/>
    <property type="match status" value="1"/>
</dbReference>
<dbReference type="Pfam" id="PF00356">
    <property type="entry name" value="LacI"/>
    <property type="match status" value="1"/>
</dbReference>
<keyword evidence="8" id="KW-1185">Reference proteome</keyword>
<evidence type="ECO:0000259" key="5">
    <source>
        <dbReference type="PROSITE" id="PS50932"/>
    </source>
</evidence>
<dbReference type="EMBL" id="JAZDDG010000005">
    <property type="protein sequence ID" value="MEE1976605.1"/>
    <property type="molecule type" value="Genomic_DNA"/>
</dbReference>
<keyword evidence="3 7" id="KW-0238">DNA-binding</keyword>
<organism evidence="7 8">
    <name type="scientific">Maribacter cobaltidurans</name>
    <dbReference type="NCBI Taxonomy" id="1178778"/>
    <lineage>
        <taxon>Bacteria</taxon>
        <taxon>Pseudomonadati</taxon>
        <taxon>Bacteroidota</taxon>
        <taxon>Flavobacteriia</taxon>
        <taxon>Flavobacteriales</taxon>
        <taxon>Flavobacteriaceae</taxon>
        <taxon>Maribacter</taxon>
    </lineage>
</organism>
<dbReference type="RefSeq" id="WP_272651306.1">
    <property type="nucleotide sequence ID" value="NZ_JAZDDG010000005.1"/>
</dbReference>
<dbReference type="Pfam" id="PF13377">
    <property type="entry name" value="Peripla_BP_3"/>
    <property type="match status" value="1"/>
</dbReference>
<dbReference type="InterPro" id="IPR001387">
    <property type="entry name" value="Cro/C1-type_HTH"/>
</dbReference>
<reference evidence="7 8" key="1">
    <citation type="submission" date="2024-01" db="EMBL/GenBank/DDBJ databases">
        <title>Maribacter spp. originated from different algae showed divergent polysaccharides utilization ability.</title>
        <authorList>
            <person name="Wang H."/>
            <person name="Wu Y."/>
        </authorList>
    </citation>
    <scope>NUCLEOTIDE SEQUENCE [LARGE SCALE GENOMIC DNA]</scope>
    <source>
        <strain evidence="7 8">PR1</strain>
    </source>
</reference>